<dbReference type="SUPFAM" id="SSF52096">
    <property type="entry name" value="ClpP/crotonase"/>
    <property type="match status" value="1"/>
</dbReference>
<dbReference type="Gene3D" id="3.90.226.10">
    <property type="entry name" value="2-enoyl-CoA Hydratase, Chain A, domain 1"/>
    <property type="match status" value="1"/>
</dbReference>
<proteinExistence type="predicted"/>
<evidence type="ECO:0000259" key="1">
    <source>
        <dbReference type="PROSITE" id="PS50989"/>
    </source>
</evidence>
<dbReference type="InterPro" id="IPR011763">
    <property type="entry name" value="COA_CT_C"/>
</dbReference>
<dbReference type="EMBL" id="HBNR01060410">
    <property type="protein sequence ID" value="CAE4629238.1"/>
    <property type="molecule type" value="Transcribed_RNA"/>
</dbReference>
<dbReference type="Pfam" id="PF01039">
    <property type="entry name" value="Carboxyl_trans"/>
    <property type="match status" value="1"/>
</dbReference>
<dbReference type="InterPro" id="IPR051047">
    <property type="entry name" value="AccD/PCCB"/>
</dbReference>
<dbReference type="InterPro" id="IPR029045">
    <property type="entry name" value="ClpP/crotonase-like_dom_sf"/>
</dbReference>
<dbReference type="SUPFAM" id="SSF52440">
    <property type="entry name" value="PreATP-grasp domain"/>
    <property type="match status" value="1"/>
</dbReference>
<protein>
    <recommendedName>
        <fullName evidence="1">CoA carboxyltransferase C-terminal domain-containing protein</fullName>
    </recommendedName>
</protein>
<name>A0A7S4S115_9DINO</name>
<organism evidence="2">
    <name type="scientific">Alexandrium monilatum</name>
    <dbReference type="NCBI Taxonomy" id="311494"/>
    <lineage>
        <taxon>Eukaryota</taxon>
        <taxon>Sar</taxon>
        <taxon>Alveolata</taxon>
        <taxon>Dinophyceae</taxon>
        <taxon>Gonyaulacales</taxon>
        <taxon>Pyrocystaceae</taxon>
        <taxon>Alexandrium</taxon>
    </lineage>
</organism>
<dbReference type="InterPro" id="IPR034733">
    <property type="entry name" value="AcCoA_carboxyl_beta"/>
</dbReference>
<dbReference type="Gene3D" id="3.40.50.20">
    <property type="match status" value="1"/>
</dbReference>
<dbReference type="PROSITE" id="PS50989">
    <property type="entry name" value="COA_CT_CTER"/>
    <property type="match status" value="1"/>
</dbReference>
<dbReference type="AlphaFoldDB" id="A0A7S4S115"/>
<dbReference type="PANTHER" id="PTHR43842">
    <property type="entry name" value="PROPIONYL-COA CARBOXYLASE BETA CHAIN"/>
    <property type="match status" value="1"/>
</dbReference>
<sequence length="283" mass="30734">MTPSPWWRVARLNAHVRPSEGPAVAASAAFLRGRRAEGRPFHTVLIANRGIAAVRVAHAAAELGIRSVAVYDAEALEQIRRFLSFLPSNVEGLPPVATCTDPIDRQEEELLRIVPEDRSPYDMRRLIELVVDRTGGIASHGQGSTFFELGTSSFGREIITGLARLGGQPVGIFANDPRQLGGAMTWQASAKTRRFIELCATFHLPVVTLVDQPGFMVGLDAEKAGTIRFGTAAVLAAQTAPVPWCSVQIRKAYGVAAAAHYGTRGWRRWTSPARRAHPALAQR</sequence>
<gene>
    <name evidence="2" type="ORF">AMON00008_LOCUS42502</name>
</gene>
<dbReference type="PANTHER" id="PTHR43842:SF2">
    <property type="entry name" value="PROPIONYL-COA CARBOXYLASE BETA CHAIN, MITOCHONDRIAL"/>
    <property type="match status" value="1"/>
</dbReference>
<evidence type="ECO:0000313" key="2">
    <source>
        <dbReference type="EMBL" id="CAE4629238.1"/>
    </source>
</evidence>
<dbReference type="InterPro" id="IPR016185">
    <property type="entry name" value="PreATP-grasp_dom_sf"/>
</dbReference>
<feature type="domain" description="CoA carboxyltransferase C-terminal" evidence="1">
    <location>
        <begin position="102"/>
        <end position="283"/>
    </location>
</feature>
<reference evidence="2" key="1">
    <citation type="submission" date="2021-01" db="EMBL/GenBank/DDBJ databases">
        <authorList>
            <person name="Corre E."/>
            <person name="Pelletier E."/>
            <person name="Niang G."/>
            <person name="Scheremetjew M."/>
            <person name="Finn R."/>
            <person name="Kale V."/>
            <person name="Holt S."/>
            <person name="Cochrane G."/>
            <person name="Meng A."/>
            <person name="Brown T."/>
            <person name="Cohen L."/>
        </authorList>
    </citation>
    <scope>NUCLEOTIDE SEQUENCE</scope>
    <source>
        <strain evidence="2">CCMP3105</strain>
    </source>
</reference>
<accession>A0A7S4S115</accession>
<dbReference type="GO" id="GO:0004658">
    <property type="term" value="F:propionyl-CoA carboxylase activity"/>
    <property type="evidence" value="ECO:0007669"/>
    <property type="project" value="TreeGrafter"/>
</dbReference>